<gene>
    <name evidence="10" type="ORF">GJU42_17430</name>
    <name evidence="11" type="ORF">SAMN06265349_101325</name>
</gene>
<evidence type="ECO:0000256" key="2">
    <source>
        <dbReference type="ARBA" id="ARBA00011245"/>
    </source>
</evidence>
<keyword evidence="3 11" id="KW-0378">Hydrolase</keyword>
<proteinExistence type="predicted"/>
<dbReference type="EMBL" id="WKKG01000010">
    <property type="protein sequence ID" value="MRX69755.1"/>
    <property type="molecule type" value="Genomic_DNA"/>
</dbReference>
<evidence type="ECO:0000313" key="13">
    <source>
        <dbReference type="Proteomes" id="UP000468990"/>
    </source>
</evidence>
<evidence type="ECO:0000259" key="9">
    <source>
        <dbReference type="Pfam" id="PF14509"/>
    </source>
</evidence>
<organism evidence="11 12">
    <name type="scientific">Flavobacterium resistens</name>
    <dbReference type="NCBI Taxonomy" id="443612"/>
    <lineage>
        <taxon>Bacteria</taxon>
        <taxon>Pseudomonadati</taxon>
        <taxon>Bacteroidota</taxon>
        <taxon>Flavobacteriia</taxon>
        <taxon>Flavobacteriales</taxon>
        <taxon>Flavobacteriaceae</taxon>
        <taxon>Flavobacterium</taxon>
    </lineage>
</organism>
<dbReference type="InterPro" id="IPR013780">
    <property type="entry name" value="Glyco_hydro_b"/>
</dbReference>
<name>A0A521AR38_9FLAO</name>
<dbReference type="InterPro" id="IPR052720">
    <property type="entry name" value="Glycosyl_hydrolase_97"/>
</dbReference>
<feature type="domain" description="Glycosyl-hydrolase 97 C-terminal oligomerisation" evidence="9">
    <location>
        <begin position="558"/>
        <end position="645"/>
    </location>
</feature>
<dbReference type="Pfam" id="PF14509">
    <property type="entry name" value="GH97_C"/>
    <property type="match status" value="1"/>
</dbReference>
<dbReference type="GO" id="GO:0030246">
    <property type="term" value="F:carbohydrate binding"/>
    <property type="evidence" value="ECO:0007669"/>
    <property type="project" value="InterPro"/>
</dbReference>
<evidence type="ECO:0000256" key="1">
    <source>
        <dbReference type="ARBA" id="ARBA00001913"/>
    </source>
</evidence>
<dbReference type="InterPro" id="IPR029486">
    <property type="entry name" value="GH97_N"/>
</dbReference>
<sequence>MRYFFLSFLLFIISNSLRAQQLSTFSPDKNIKLEISVDNGFAYYQVFFQDEEFLAKSPLGLISSAGDFTKGLKLVANKTNKIQESYQLNRSKVSQVSYKANEINCTFTNTANDIINIIFRVTNTDVAFGYLIPKSKKNTGNCIIEKEITGFKLPSKTTTFITPQAPPLSGWEKTKPSYEEEYTREEPIGTKSQYGLGFTFPALFHLGNKGWLLISETGISGNYVGTRLSDASSEGIYTITFPQEGENNHDGPVTATALLPMQTSWKTITIGKTLKPIVESTAATDVVKPLVKTSKIFDSGRASWSWIVWQDESCNYNDQKTFIDLAADMKCEFILIDALWDVNIGKEKMAELVNYAKSKNVGVLLWYNSNGNWNTAPQTPKNKMNTSEARRSEMKWLQEIGVKGLKIDFFGGDKQATMKLYHDILVDAAEFGLNINFHGATLPRGWERMYPNYMTSEAVLASENLVFQQGFSDRYPSTATIYPFTRNAVASMDFGPVFLNKRLHREANKGTIRKTTDAFEMATAVVFFSAVQHWGLTPENLKEKPSYLFDYLKNVPTVWDETVYIDGYPGKYCVIARRKNTKWYIAAINGENAPKNITVNLPMLKGKNVSIINDGEGQESKFSTKKLDNASFNLELSANGGTVLYMP</sequence>
<reference evidence="11 12" key="1">
    <citation type="submission" date="2017-05" db="EMBL/GenBank/DDBJ databases">
        <authorList>
            <person name="Varghese N."/>
            <person name="Submissions S."/>
        </authorList>
    </citation>
    <scope>NUCLEOTIDE SEQUENCE [LARGE SCALE GENOMIC DNA]</scope>
    <source>
        <strain evidence="11 12">DSM 19382</strain>
    </source>
</reference>
<dbReference type="RefSeq" id="WP_142448985.1">
    <property type="nucleotide sequence ID" value="NZ_FXTA01000001.1"/>
</dbReference>
<evidence type="ECO:0000313" key="12">
    <source>
        <dbReference type="Proteomes" id="UP000317289"/>
    </source>
</evidence>
<dbReference type="PANTHER" id="PTHR35803:SF2">
    <property type="entry name" value="RETAINING ALPHA-GALACTOSIDASE"/>
    <property type="match status" value="1"/>
</dbReference>
<dbReference type="OrthoDB" id="57532at2"/>
<evidence type="ECO:0000313" key="10">
    <source>
        <dbReference type="EMBL" id="MRX69755.1"/>
    </source>
</evidence>
<dbReference type="Pfam" id="PF14508">
    <property type="entry name" value="GH97_N"/>
    <property type="match status" value="1"/>
</dbReference>
<evidence type="ECO:0000259" key="8">
    <source>
        <dbReference type="Pfam" id="PF14508"/>
    </source>
</evidence>
<comment type="cofactor">
    <cofactor evidence="1">
        <name>Ca(2+)</name>
        <dbReference type="ChEBI" id="CHEBI:29108"/>
    </cofactor>
</comment>
<evidence type="ECO:0000313" key="11">
    <source>
        <dbReference type="EMBL" id="SMO37277.1"/>
    </source>
</evidence>
<dbReference type="InterPro" id="IPR019563">
    <property type="entry name" value="GH97_catalytic"/>
</dbReference>
<evidence type="ECO:0000256" key="6">
    <source>
        <dbReference type="SAM" id="SignalP"/>
    </source>
</evidence>
<dbReference type="InterPro" id="IPR029483">
    <property type="entry name" value="GH97_C"/>
</dbReference>
<dbReference type="EMBL" id="FXTA01000001">
    <property type="protein sequence ID" value="SMO37277.1"/>
    <property type="molecule type" value="Genomic_DNA"/>
</dbReference>
<dbReference type="Proteomes" id="UP000468990">
    <property type="component" value="Unassembled WGS sequence"/>
</dbReference>
<protein>
    <submittedName>
        <fullName evidence="10">Glycoside hydrolase family 97 protein</fullName>
    </submittedName>
    <submittedName>
        <fullName evidence="11">Glycosyl-hydrolase 97 C-terminal, oligomerisation</fullName>
    </submittedName>
</protein>
<comment type="subunit">
    <text evidence="2">Monomer.</text>
</comment>
<dbReference type="InterPro" id="IPR014718">
    <property type="entry name" value="GH-type_carb-bd"/>
</dbReference>
<accession>A0A521AR38</accession>
<evidence type="ECO:0000256" key="5">
    <source>
        <dbReference type="ARBA" id="ARBA00023295"/>
    </source>
</evidence>
<feature type="signal peptide" evidence="6">
    <location>
        <begin position="1"/>
        <end position="19"/>
    </location>
</feature>
<dbReference type="GO" id="GO:0016798">
    <property type="term" value="F:hydrolase activity, acting on glycosyl bonds"/>
    <property type="evidence" value="ECO:0007669"/>
    <property type="project" value="UniProtKB-KW"/>
</dbReference>
<dbReference type="PANTHER" id="PTHR35803">
    <property type="entry name" value="GLUCAN 1,4-ALPHA-GLUCOSIDASE SUSB-RELATED"/>
    <property type="match status" value="1"/>
</dbReference>
<dbReference type="InterPro" id="IPR017853">
    <property type="entry name" value="GH"/>
</dbReference>
<dbReference type="Pfam" id="PF10566">
    <property type="entry name" value="Glyco_hydro_97"/>
    <property type="match status" value="1"/>
</dbReference>
<feature type="domain" description="Glycosyl-hydrolase 97 catalytic" evidence="7">
    <location>
        <begin position="306"/>
        <end position="459"/>
    </location>
</feature>
<dbReference type="InterPro" id="IPR013785">
    <property type="entry name" value="Aldolase_TIM"/>
</dbReference>
<keyword evidence="5" id="KW-0326">Glycosidase</keyword>
<reference evidence="10 13" key="2">
    <citation type="submission" date="2019-11" db="EMBL/GenBank/DDBJ databases">
        <title>Flavobacterium resistens genome.</title>
        <authorList>
            <person name="Wilson V.M."/>
            <person name="Newman J.D."/>
        </authorList>
    </citation>
    <scope>NUCLEOTIDE SEQUENCE [LARGE SCALE GENOMIC DNA]</scope>
    <source>
        <strain evidence="10 13">DSM 19382</strain>
    </source>
</reference>
<dbReference type="Gene3D" id="3.20.20.70">
    <property type="entry name" value="Aldolase class I"/>
    <property type="match status" value="1"/>
</dbReference>
<keyword evidence="4" id="KW-0106">Calcium</keyword>
<evidence type="ECO:0000259" key="7">
    <source>
        <dbReference type="Pfam" id="PF10566"/>
    </source>
</evidence>
<evidence type="ECO:0000256" key="4">
    <source>
        <dbReference type="ARBA" id="ARBA00022837"/>
    </source>
</evidence>
<dbReference type="Proteomes" id="UP000317289">
    <property type="component" value="Unassembled WGS sequence"/>
</dbReference>
<dbReference type="Gene3D" id="2.70.98.10">
    <property type="match status" value="1"/>
</dbReference>
<keyword evidence="6" id="KW-0732">Signal</keyword>
<feature type="chain" id="PRO_5043205486" evidence="6">
    <location>
        <begin position="20"/>
        <end position="647"/>
    </location>
</feature>
<feature type="domain" description="Glycosyl-hydrolase 97 N-terminal" evidence="8">
    <location>
        <begin position="26"/>
        <end position="289"/>
    </location>
</feature>
<dbReference type="Gene3D" id="2.60.40.1180">
    <property type="entry name" value="Golgi alpha-mannosidase II"/>
    <property type="match status" value="1"/>
</dbReference>
<dbReference type="SUPFAM" id="SSF51445">
    <property type="entry name" value="(Trans)glycosidases"/>
    <property type="match status" value="1"/>
</dbReference>
<keyword evidence="13" id="KW-1185">Reference proteome</keyword>
<evidence type="ECO:0000256" key="3">
    <source>
        <dbReference type="ARBA" id="ARBA00022801"/>
    </source>
</evidence>
<dbReference type="AlphaFoldDB" id="A0A521AR38"/>